<evidence type="ECO:0000256" key="9">
    <source>
        <dbReference type="ARBA" id="ARBA00022777"/>
    </source>
</evidence>
<comment type="catalytic activity">
    <reaction evidence="13">
        <text>L-seryl-[protein] + ATP = O-phospho-L-seryl-[protein] + ADP + H(+)</text>
        <dbReference type="Rhea" id="RHEA:17989"/>
        <dbReference type="Rhea" id="RHEA-COMP:9863"/>
        <dbReference type="Rhea" id="RHEA-COMP:11604"/>
        <dbReference type="ChEBI" id="CHEBI:15378"/>
        <dbReference type="ChEBI" id="CHEBI:29999"/>
        <dbReference type="ChEBI" id="CHEBI:30616"/>
        <dbReference type="ChEBI" id="CHEBI:83421"/>
        <dbReference type="ChEBI" id="CHEBI:456216"/>
        <dbReference type="EC" id="2.7.11.1"/>
    </reaction>
</comment>
<keyword evidence="9 18" id="KW-0418">Kinase</keyword>
<name>A0A0L0SYS7_ALLM3</name>
<feature type="compositionally biased region" description="Low complexity" evidence="15">
    <location>
        <begin position="1"/>
        <end position="21"/>
    </location>
</feature>
<evidence type="ECO:0000256" key="2">
    <source>
        <dbReference type="ARBA" id="ARBA00006234"/>
    </source>
</evidence>
<dbReference type="InterPro" id="IPR008271">
    <property type="entry name" value="Ser/Thr_kinase_AS"/>
</dbReference>
<evidence type="ECO:0000256" key="13">
    <source>
        <dbReference type="ARBA" id="ARBA00048679"/>
    </source>
</evidence>
<evidence type="ECO:0000256" key="10">
    <source>
        <dbReference type="ARBA" id="ARBA00022840"/>
    </source>
</evidence>
<dbReference type="GO" id="GO:0004674">
    <property type="term" value="F:protein serine/threonine kinase activity"/>
    <property type="evidence" value="ECO:0007669"/>
    <property type="project" value="UniProtKB-KW"/>
</dbReference>
<reference evidence="19" key="2">
    <citation type="submission" date="2009-11" db="EMBL/GenBank/DDBJ databases">
        <title>The Genome Sequence of Allomyces macrogynus strain ATCC 38327.</title>
        <authorList>
            <consortium name="The Broad Institute Genome Sequencing Platform"/>
            <person name="Russ C."/>
            <person name="Cuomo C."/>
            <person name="Shea T."/>
            <person name="Young S.K."/>
            <person name="Zeng Q."/>
            <person name="Koehrsen M."/>
            <person name="Haas B."/>
            <person name="Borodovsky M."/>
            <person name="Guigo R."/>
            <person name="Alvarado L."/>
            <person name="Berlin A."/>
            <person name="Borenstein D."/>
            <person name="Chen Z."/>
            <person name="Engels R."/>
            <person name="Freedman E."/>
            <person name="Gellesch M."/>
            <person name="Goldberg J."/>
            <person name="Griggs A."/>
            <person name="Gujja S."/>
            <person name="Heiman D."/>
            <person name="Hepburn T."/>
            <person name="Howarth C."/>
            <person name="Jen D."/>
            <person name="Larson L."/>
            <person name="Lewis B."/>
            <person name="Mehta T."/>
            <person name="Park D."/>
            <person name="Pearson M."/>
            <person name="Roberts A."/>
            <person name="Saif S."/>
            <person name="Shenoy N."/>
            <person name="Sisk P."/>
            <person name="Stolte C."/>
            <person name="Sykes S."/>
            <person name="Walk T."/>
            <person name="White J."/>
            <person name="Yandava C."/>
            <person name="Burger G."/>
            <person name="Gray M.W."/>
            <person name="Holland P.W.H."/>
            <person name="King N."/>
            <person name="Lang F.B.F."/>
            <person name="Roger A.J."/>
            <person name="Ruiz-Trillo I."/>
            <person name="Lander E."/>
            <person name="Nusbaum C."/>
        </authorList>
    </citation>
    <scope>NUCLEOTIDE SEQUENCE [LARGE SCALE GENOMIC DNA]</scope>
    <source>
        <strain evidence="19">ATCC 38327</strain>
    </source>
</reference>
<dbReference type="PANTHER" id="PTHR24346">
    <property type="entry name" value="MAP/MICROTUBULE AFFINITY-REGULATING KINASE"/>
    <property type="match status" value="1"/>
</dbReference>
<accession>A0A0L0SYS7</accession>
<evidence type="ECO:0000256" key="8">
    <source>
        <dbReference type="ARBA" id="ARBA00022741"/>
    </source>
</evidence>
<dbReference type="FunFam" id="3.30.310.80:FF:000011">
    <property type="entry name" value="Non-specific serine/threonine protein kinase"/>
    <property type="match status" value="1"/>
</dbReference>
<dbReference type="SMART" id="SM00220">
    <property type="entry name" value="S_TKc"/>
    <property type="match status" value="1"/>
</dbReference>
<evidence type="ECO:0000256" key="11">
    <source>
        <dbReference type="ARBA" id="ARBA00022842"/>
    </source>
</evidence>
<dbReference type="eggNOG" id="KOG0586">
    <property type="taxonomic scope" value="Eukaryota"/>
</dbReference>
<dbReference type="GO" id="GO:0046872">
    <property type="term" value="F:metal ion binding"/>
    <property type="evidence" value="ECO:0007669"/>
    <property type="project" value="UniProtKB-KW"/>
</dbReference>
<feature type="region of interest" description="Disordered" evidence="15">
    <location>
        <begin position="1"/>
        <end position="25"/>
    </location>
</feature>
<dbReference type="InterPro" id="IPR001772">
    <property type="entry name" value="KA1_dom"/>
</dbReference>
<dbReference type="PROSITE" id="PS50011">
    <property type="entry name" value="PROTEIN_KINASE_DOM"/>
    <property type="match status" value="1"/>
</dbReference>
<evidence type="ECO:0000313" key="18">
    <source>
        <dbReference type="EMBL" id="KNE67550.1"/>
    </source>
</evidence>
<keyword evidence="11" id="KW-0460">Magnesium</keyword>
<dbReference type="FunFam" id="1.10.510.10:FF:000156">
    <property type="entry name" value="Serine/threonine-protein kinase SIK3 homolog"/>
    <property type="match status" value="1"/>
</dbReference>
<dbReference type="PANTHER" id="PTHR24346:SF106">
    <property type="entry name" value="PROTEIN KINASE DOMAIN-CONTAINING PROTEIN"/>
    <property type="match status" value="1"/>
</dbReference>
<dbReference type="FunFam" id="3.30.200.20:FF:000003">
    <property type="entry name" value="Non-specific serine/threonine protein kinase"/>
    <property type="match status" value="1"/>
</dbReference>
<feature type="binding site" evidence="14">
    <location>
        <position position="76"/>
    </location>
    <ligand>
        <name>ATP</name>
        <dbReference type="ChEBI" id="CHEBI:30616"/>
    </ligand>
</feature>
<feature type="compositionally biased region" description="Low complexity" evidence="15">
    <location>
        <begin position="555"/>
        <end position="581"/>
    </location>
</feature>
<evidence type="ECO:0000256" key="14">
    <source>
        <dbReference type="PROSITE-ProRule" id="PRU10141"/>
    </source>
</evidence>
<comment type="cofactor">
    <cofactor evidence="1">
        <name>Mg(2+)</name>
        <dbReference type="ChEBI" id="CHEBI:18420"/>
    </cofactor>
</comment>
<feature type="region of interest" description="Disordered" evidence="15">
    <location>
        <begin position="532"/>
        <end position="606"/>
    </location>
</feature>
<dbReference type="Gene3D" id="3.30.310.80">
    <property type="entry name" value="Kinase associated domain 1, KA1"/>
    <property type="match status" value="1"/>
</dbReference>
<dbReference type="Pfam" id="PF02149">
    <property type="entry name" value="KA1"/>
    <property type="match status" value="1"/>
</dbReference>
<comment type="similarity">
    <text evidence="2">Belongs to the protein kinase superfamily. CAMK Ser/Thr protein kinase family. SNF1 subfamily.</text>
</comment>
<dbReference type="GO" id="GO:0005524">
    <property type="term" value="F:ATP binding"/>
    <property type="evidence" value="ECO:0007669"/>
    <property type="project" value="UniProtKB-UniRule"/>
</dbReference>
<dbReference type="OMA" id="NVCTPKS"/>
<dbReference type="GO" id="GO:0035556">
    <property type="term" value="P:intracellular signal transduction"/>
    <property type="evidence" value="ECO:0007669"/>
    <property type="project" value="TreeGrafter"/>
</dbReference>
<dbReference type="EMBL" id="GG745353">
    <property type="protein sequence ID" value="KNE67550.1"/>
    <property type="molecule type" value="Genomic_DNA"/>
</dbReference>
<dbReference type="InterPro" id="IPR028375">
    <property type="entry name" value="KA1/Ssp2_C"/>
</dbReference>
<evidence type="ECO:0000256" key="7">
    <source>
        <dbReference type="ARBA" id="ARBA00022723"/>
    </source>
</evidence>
<dbReference type="GO" id="GO:0005737">
    <property type="term" value="C:cytoplasm"/>
    <property type="evidence" value="ECO:0007669"/>
    <property type="project" value="TreeGrafter"/>
</dbReference>
<feature type="domain" description="Protein kinase" evidence="16">
    <location>
        <begin position="47"/>
        <end position="298"/>
    </location>
</feature>
<dbReference type="GO" id="GO:0106310">
    <property type="term" value="F:protein serine kinase activity"/>
    <property type="evidence" value="ECO:0007669"/>
    <property type="project" value="RHEA"/>
</dbReference>
<dbReference type="InterPro" id="IPR017441">
    <property type="entry name" value="Protein_kinase_ATP_BS"/>
</dbReference>
<evidence type="ECO:0000256" key="5">
    <source>
        <dbReference type="ARBA" id="ARBA00022553"/>
    </source>
</evidence>
<dbReference type="Pfam" id="PF00069">
    <property type="entry name" value="Pkinase"/>
    <property type="match status" value="1"/>
</dbReference>
<dbReference type="InterPro" id="IPR011009">
    <property type="entry name" value="Kinase-like_dom_sf"/>
</dbReference>
<keyword evidence="10 14" id="KW-0067">ATP-binding</keyword>
<evidence type="ECO:0000259" key="16">
    <source>
        <dbReference type="PROSITE" id="PS50011"/>
    </source>
</evidence>
<dbReference type="PROSITE" id="PS00107">
    <property type="entry name" value="PROTEIN_KINASE_ATP"/>
    <property type="match status" value="1"/>
</dbReference>
<keyword evidence="7" id="KW-0479">Metal-binding</keyword>
<keyword evidence="6" id="KW-0808">Transferase</keyword>
<evidence type="ECO:0000256" key="6">
    <source>
        <dbReference type="ARBA" id="ARBA00022679"/>
    </source>
</evidence>
<keyword evidence="5" id="KW-0597">Phosphoprotein</keyword>
<dbReference type="Proteomes" id="UP000054350">
    <property type="component" value="Unassembled WGS sequence"/>
</dbReference>
<dbReference type="Gene3D" id="1.10.510.10">
    <property type="entry name" value="Transferase(Phosphotransferase) domain 1"/>
    <property type="match status" value="1"/>
</dbReference>
<reference evidence="18 19" key="1">
    <citation type="submission" date="2009-11" db="EMBL/GenBank/DDBJ databases">
        <title>Annotation of Allomyces macrogynus ATCC 38327.</title>
        <authorList>
            <consortium name="The Broad Institute Genome Sequencing Platform"/>
            <person name="Russ C."/>
            <person name="Cuomo C."/>
            <person name="Burger G."/>
            <person name="Gray M.W."/>
            <person name="Holland P.W.H."/>
            <person name="King N."/>
            <person name="Lang F.B.F."/>
            <person name="Roger A.J."/>
            <person name="Ruiz-Trillo I."/>
            <person name="Young S.K."/>
            <person name="Zeng Q."/>
            <person name="Gargeya S."/>
            <person name="Fitzgerald M."/>
            <person name="Haas B."/>
            <person name="Abouelleil A."/>
            <person name="Alvarado L."/>
            <person name="Arachchi H.M."/>
            <person name="Berlin A."/>
            <person name="Chapman S.B."/>
            <person name="Gearin G."/>
            <person name="Goldberg J."/>
            <person name="Griggs A."/>
            <person name="Gujja S."/>
            <person name="Hansen M."/>
            <person name="Heiman D."/>
            <person name="Howarth C."/>
            <person name="Larimer J."/>
            <person name="Lui A."/>
            <person name="MacDonald P.J.P."/>
            <person name="McCowen C."/>
            <person name="Montmayeur A."/>
            <person name="Murphy C."/>
            <person name="Neiman D."/>
            <person name="Pearson M."/>
            <person name="Priest M."/>
            <person name="Roberts A."/>
            <person name="Saif S."/>
            <person name="Shea T."/>
            <person name="Sisk P."/>
            <person name="Stolte C."/>
            <person name="Sykes S."/>
            <person name="Wortman J."/>
            <person name="Nusbaum C."/>
            <person name="Birren B."/>
        </authorList>
    </citation>
    <scope>NUCLEOTIDE SEQUENCE [LARGE SCALE GENOMIC DNA]</scope>
    <source>
        <strain evidence="18 19">ATCC 38327</strain>
    </source>
</reference>
<dbReference type="STRING" id="578462.A0A0L0SYS7"/>
<evidence type="ECO:0000256" key="4">
    <source>
        <dbReference type="ARBA" id="ARBA00022527"/>
    </source>
</evidence>
<dbReference type="PROSITE" id="PS00108">
    <property type="entry name" value="PROTEIN_KINASE_ST"/>
    <property type="match status" value="1"/>
</dbReference>
<evidence type="ECO:0000256" key="1">
    <source>
        <dbReference type="ARBA" id="ARBA00001946"/>
    </source>
</evidence>
<dbReference type="AlphaFoldDB" id="A0A0L0SYS7"/>
<gene>
    <name evidence="18" type="ORF">AMAG_12003</name>
</gene>
<keyword evidence="4" id="KW-0723">Serine/threonine-protein kinase</keyword>
<keyword evidence="19" id="KW-1185">Reference proteome</keyword>
<protein>
    <recommendedName>
        <fullName evidence="3">non-specific serine/threonine protein kinase</fullName>
        <ecNumber evidence="3">2.7.11.1</ecNumber>
    </recommendedName>
</protein>
<feature type="compositionally biased region" description="Low complexity" evidence="15">
    <location>
        <begin position="380"/>
        <end position="420"/>
    </location>
</feature>
<dbReference type="InterPro" id="IPR000719">
    <property type="entry name" value="Prot_kinase_dom"/>
</dbReference>
<dbReference type="OrthoDB" id="193931at2759"/>
<evidence type="ECO:0000256" key="12">
    <source>
        <dbReference type="ARBA" id="ARBA00047899"/>
    </source>
</evidence>
<dbReference type="VEuPathDB" id="FungiDB:AMAG_12003"/>
<feature type="domain" description="KA1" evidence="17">
    <location>
        <begin position="637"/>
        <end position="686"/>
    </location>
</feature>
<evidence type="ECO:0000259" key="17">
    <source>
        <dbReference type="PROSITE" id="PS50032"/>
    </source>
</evidence>
<feature type="region of interest" description="Disordered" evidence="15">
    <location>
        <begin position="493"/>
        <end position="512"/>
    </location>
</feature>
<dbReference type="EC" id="2.7.11.1" evidence="3"/>
<feature type="compositionally biased region" description="Low complexity" evidence="15">
    <location>
        <begin position="427"/>
        <end position="443"/>
    </location>
</feature>
<feature type="region of interest" description="Disordered" evidence="15">
    <location>
        <begin position="380"/>
        <end position="449"/>
    </location>
</feature>
<proteinExistence type="inferred from homology"/>
<dbReference type="SUPFAM" id="SSF103243">
    <property type="entry name" value="KA1-like"/>
    <property type="match status" value="1"/>
</dbReference>
<evidence type="ECO:0000313" key="19">
    <source>
        <dbReference type="Proteomes" id="UP000054350"/>
    </source>
</evidence>
<dbReference type="PROSITE" id="PS50032">
    <property type="entry name" value="KA1"/>
    <property type="match status" value="1"/>
</dbReference>
<comment type="catalytic activity">
    <reaction evidence="12">
        <text>L-threonyl-[protein] + ATP = O-phospho-L-threonyl-[protein] + ADP + H(+)</text>
        <dbReference type="Rhea" id="RHEA:46608"/>
        <dbReference type="Rhea" id="RHEA-COMP:11060"/>
        <dbReference type="Rhea" id="RHEA-COMP:11605"/>
        <dbReference type="ChEBI" id="CHEBI:15378"/>
        <dbReference type="ChEBI" id="CHEBI:30013"/>
        <dbReference type="ChEBI" id="CHEBI:30616"/>
        <dbReference type="ChEBI" id="CHEBI:61977"/>
        <dbReference type="ChEBI" id="CHEBI:456216"/>
        <dbReference type="EC" id="2.7.11.1"/>
    </reaction>
</comment>
<organism evidence="18 19">
    <name type="scientific">Allomyces macrogynus (strain ATCC 38327)</name>
    <name type="common">Allomyces javanicus var. macrogynus</name>
    <dbReference type="NCBI Taxonomy" id="578462"/>
    <lineage>
        <taxon>Eukaryota</taxon>
        <taxon>Fungi</taxon>
        <taxon>Fungi incertae sedis</taxon>
        <taxon>Blastocladiomycota</taxon>
        <taxon>Blastocladiomycetes</taxon>
        <taxon>Blastocladiales</taxon>
        <taxon>Blastocladiaceae</taxon>
        <taxon>Allomyces</taxon>
    </lineage>
</organism>
<keyword evidence="8 14" id="KW-0547">Nucleotide-binding</keyword>
<evidence type="ECO:0000256" key="3">
    <source>
        <dbReference type="ARBA" id="ARBA00012513"/>
    </source>
</evidence>
<dbReference type="SUPFAM" id="SSF56112">
    <property type="entry name" value="Protein kinase-like (PK-like)"/>
    <property type="match status" value="1"/>
</dbReference>
<dbReference type="CDD" id="cd12121">
    <property type="entry name" value="MARK_C_like"/>
    <property type="match status" value="1"/>
</dbReference>
<evidence type="ECO:0000256" key="15">
    <source>
        <dbReference type="SAM" id="MobiDB-lite"/>
    </source>
</evidence>
<sequence>MASSTPGASPTPGSAPATPGGNSEMTLFSKITNERRQGQKPSSIGYYDLEKNIGEGNFAKVKLATHALTGEKVAVKIIDKSKLDKATSKKLFREVRIMKLLNHPHIVRLYEVIDTPRELYLILEYVPGGEIFDFLVARGRMKEKDARRYFRQILAAVDYCHALHIIHRDLKAENLLLDANMNIKIADFGFSNQFSPGQRLNTWCGSPPYAAPELFQGKEYNGPEVDIWSLGVVLYVLVCGALPFDGPNLQKLRARVLTGKFKIPFYMSTDCEKLIKKMLVLDPTKRATMQDIKEDKWFNMDFENQPLVNAELGTIRLNADEEAQVFAACQDIGIDVTALRTALQENTYDHLAATYYLLADRLYRKKYGLGGIAPLAGGTPATAGGSSPSVASPGPAAASRTMGPASAAPSTTNTAAAAAATPPPVQTPASQGSGSLLAPGAAANRKRSATVAVPQVNELRTQIAGMSVPVPQHAPVVHTVLEPASEDTLVNGATKTDKMPDPPVLLVPGGTTGRTRAATVDVAVADASSGAPLVLPRPATRAKAAGPETLRRRLASSAARAVSRPPSTSSATAPTTSAGAADGEGETPGGTNGEPRSLRFSFSVSTTSTKTPDEIMKEMVRVLGERKIVFEAHGYLLACAAEDLDFEMEVCRLPRLSVNGVRLKRLGGNSWAYKTLCTEIIAQMKL</sequence>